<gene>
    <name evidence="1" type="ORF">S01H4_27484</name>
</gene>
<feature type="non-terminal residue" evidence="1">
    <location>
        <position position="38"/>
    </location>
</feature>
<comment type="caution">
    <text evidence="1">The sequence shown here is derived from an EMBL/GenBank/DDBJ whole genome shotgun (WGS) entry which is preliminary data.</text>
</comment>
<protein>
    <submittedName>
        <fullName evidence="1">Uncharacterized protein</fullName>
    </submittedName>
</protein>
<sequence>MKKDLKNISAILKSELPKLRSEFKVATLEIFGSFVRNE</sequence>
<reference evidence="1" key="1">
    <citation type="journal article" date="2014" name="Front. Microbiol.">
        <title>High frequency of phylogenetically diverse reductive dehalogenase-homologous genes in deep subseafloor sedimentary metagenomes.</title>
        <authorList>
            <person name="Kawai M."/>
            <person name="Futagami T."/>
            <person name="Toyoda A."/>
            <person name="Takaki Y."/>
            <person name="Nishi S."/>
            <person name="Hori S."/>
            <person name="Arai W."/>
            <person name="Tsubouchi T."/>
            <person name="Morono Y."/>
            <person name="Uchiyama I."/>
            <person name="Ito T."/>
            <person name="Fujiyama A."/>
            <person name="Inagaki F."/>
            <person name="Takami H."/>
        </authorList>
    </citation>
    <scope>NUCLEOTIDE SEQUENCE</scope>
    <source>
        <strain evidence="1">Expedition CK06-06</strain>
    </source>
</reference>
<name>X1A5Z3_9ZZZZ</name>
<dbReference type="AlphaFoldDB" id="X1A5Z3"/>
<organism evidence="1">
    <name type="scientific">marine sediment metagenome</name>
    <dbReference type="NCBI Taxonomy" id="412755"/>
    <lineage>
        <taxon>unclassified sequences</taxon>
        <taxon>metagenomes</taxon>
        <taxon>ecological metagenomes</taxon>
    </lineage>
</organism>
<dbReference type="EMBL" id="BART01013443">
    <property type="protein sequence ID" value="GAG77159.1"/>
    <property type="molecule type" value="Genomic_DNA"/>
</dbReference>
<accession>X1A5Z3</accession>
<proteinExistence type="predicted"/>
<evidence type="ECO:0000313" key="1">
    <source>
        <dbReference type="EMBL" id="GAG77159.1"/>
    </source>
</evidence>